<evidence type="ECO:0000313" key="1">
    <source>
        <dbReference type="EMBL" id="CAG9332711.1"/>
    </source>
</evidence>
<dbReference type="AlphaFoldDB" id="A0AAU9KFF8"/>
<organism evidence="1 2">
    <name type="scientific">Blepharisma stoltei</name>
    <dbReference type="NCBI Taxonomy" id="1481888"/>
    <lineage>
        <taxon>Eukaryota</taxon>
        <taxon>Sar</taxon>
        <taxon>Alveolata</taxon>
        <taxon>Ciliophora</taxon>
        <taxon>Postciliodesmatophora</taxon>
        <taxon>Heterotrichea</taxon>
        <taxon>Heterotrichida</taxon>
        <taxon>Blepharismidae</taxon>
        <taxon>Blepharisma</taxon>
    </lineage>
</organism>
<sequence length="77" mass="9332">MYFRLKSWELYIEALKTPKIPKIIEKISMITRGKYNGKQLLMDKALENKDFVYWKPKTKTVHEIWKKSIKMKLSKLN</sequence>
<gene>
    <name evidence="1" type="ORF">BSTOLATCC_MIC57003</name>
</gene>
<keyword evidence="2" id="KW-1185">Reference proteome</keyword>
<name>A0AAU9KFF8_9CILI</name>
<dbReference type="Proteomes" id="UP001162131">
    <property type="component" value="Unassembled WGS sequence"/>
</dbReference>
<evidence type="ECO:0000313" key="2">
    <source>
        <dbReference type="Proteomes" id="UP001162131"/>
    </source>
</evidence>
<protein>
    <submittedName>
        <fullName evidence="1">Uncharacterized protein</fullName>
    </submittedName>
</protein>
<proteinExistence type="predicted"/>
<dbReference type="EMBL" id="CAJZBQ010000055">
    <property type="protein sequence ID" value="CAG9332711.1"/>
    <property type="molecule type" value="Genomic_DNA"/>
</dbReference>
<reference evidence="1" key="1">
    <citation type="submission" date="2021-09" db="EMBL/GenBank/DDBJ databases">
        <authorList>
            <consortium name="AG Swart"/>
            <person name="Singh M."/>
            <person name="Singh A."/>
            <person name="Seah K."/>
            <person name="Emmerich C."/>
        </authorList>
    </citation>
    <scope>NUCLEOTIDE SEQUENCE</scope>
    <source>
        <strain evidence="1">ATCC30299</strain>
    </source>
</reference>
<accession>A0AAU9KFF8</accession>
<comment type="caution">
    <text evidence="1">The sequence shown here is derived from an EMBL/GenBank/DDBJ whole genome shotgun (WGS) entry which is preliminary data.</text>
</comment>